<dbReference type="RefSeq" id="WP_036667293.1">
    <property type="nucleotide sequence ID" value="NZ_KK082182.1"/>
</dbReference>
<proteinExistence type="predicted"/>
<dbReference type="Pfam" id="PF01596">
    <property type="entry name" value="Methyltransf_3"/>
    <property type="match status" value="1"/>
</dbReference>
<evidence type="ECO:0000313" key="4">
    <source>
        <dbReference type="EMBL" id="EXX90803.1"/>
    </source>
</evidence>
<dbReference type="OrthoDB" id="9799672at2"/>
<evidence type="ECO:0000256" key="3">
    <source>
        <dbReference type="ARBA" id="ARBA00022691"/>
    </source>
</evidence>
<accession>A0A9W5S393</accession>
<keyword evidence="3" id="KW-0949">S-adenosyl-L-methionine</keyword>
<comment type="caution">
    <text evidence="4">The sequence shown here is derived from an EMBL/GenBank/DDBJ whole genome shotgun (WGS) entry which is preliminary data.</text>
</comment>
<sequence length="210" mass="22530">MLSSEEYVDRLFAPDADLSRAEEGIRAAGMPDISIASGFGRLLTLLVRMSGAREILEIGALGGYSGICLARGLGEAGRLTSLELRQDYADVAYAHMSAAGLAHRVTYRIGDARDSLAELASEGKRFDFFFIDADKEGYPDYLEWALTLANSGAIIAADNTLLHGRVCNPAKEGPSVTAMRAFNERLASDPRLDGTILPAYDGLAVAVVKR</sequence>
<dbReference type="AlphaFoldDB" id="A0A9W5S393"/>
<dbReference type="GO" id="GO:0008757">
    <property type="term" value="F:S-adenosylmethionine-dependent methyltransferase activity"/>
    <property type="evidence" value="ECO:0007669"/>
    <property type="project" value="TreeGrafter"/>
</dbReference>
<dbReference type="InterPro" id="IPR029063">
    <property type="entry name" value="SAM-dependent_MTases_sf"/>
</dbReference>
<organism evidence="4 5">
    <name type="scientific">Paenibacillus darwinianus</name>
    <dbReference type="NCBI Taxonomy" id="1380763"/>
    <lineage>
        <taxon>Bacteria</taxon>
        <taxon>Bacillati</taxon>
        <taxon>Bacillota</taxon>
        <taxon>Bacilli</taxon>
        <taxon>Bacillales</taxon>
        <taxon>Paenibacillaceae</taxon>
        <taxon>Paenibacillus</taxon>
    </lineage>
</organism>
<dbReference type="InterPro" id="IPR050362">
    <property type="entry name" value="Cation-dep_OMT"/>
</dbReference>
<protein>
    <submittedName>
        <fullName evidence="4">Methyltransferase</fullName>
    </submittedName>
</protein>
<dbReference type="EMBL" id="JFHU01000051">
    <property type="protein sequence ID" value="EXX90803.1"/>
    <property type="molecule type" value="Genomic_DNA"/>
</dbReference>
<evidence type="ECO:0000256" key="1">
    <source>
        <dbReference type="ARBA" id="ARBA00022603"/>
    </source>
</evidence>
<dbReference type="PROSITE" id="PS51682">
    <property type="entry name" value="SAM_OMT_I"/>
    <property type="match status" value="1"/>
</dbReference>
<keyword evidence="5" id="KW-1185">Reference proteome</keyword>
<evidence type="ECO:0000256" key="2">
    <source>
        <dbReference type="ARBA" id="ARBA00022679"/>
    </source>
</evidence>
<dbReference type="Proteomes" id="UP000053750">
    <property type="component" value="Unassembled WGS sequence"/>
</dbReference>
<dbReference type="PANTHER" id="PTHR10509">
    <property type="entry name" value="O-METHYLTRANSFERASE-RELATED"/>
    <property type="match status" value="1"/>
</dbReference>
<reference evidence="4 5" key="1">
    <citation type="submission" date="2014-02" db="EMBL/GenBank/DDBJ databases">
        <title>Genome sequence of Paenibacillus darwinianus reveals adaptive mechanisms for survival in Antarctic soils.</title>
        <authorList>
            <person name="Dsouza M."/>
            <person name="Taylor M.W."/>
            <person name="Turner S.J."/>
            <person name="Aislabie J."/>
        </authorList>
    </citation>
    <scope>NUCLEOTIDE SEQUENCE [LARGE SCALE GENOMIC DNA]</scope>
    <source>
        <strain evidence="4 5">CE1</strain>
    </source>
</reference>
<keyword evidence="1 4" id="KW-0489">Methyltransferase</keyword>
<evidence type="ECO:0000313" key="5">
    <source>
        <dbReference type="Proteomes" id="UP000053750"/>
    </source>
</evidence>
<gene>
    <name evidence="4" type="ORF">BG53_12845</name>
</gene>
<dbReference type="InterPro" id="IPR002935">
    <property type="entry name" value="SAM_O-MeTrfase"/>
</dbReference>
<dbReference type="SUPFAM" id="SSF53335">
    <property type="entry name" value="S-adenosyl-L-methionine-dependent methyltransferases"/>
    <property type="match status" value="1"/>
</dbReference>
<dbReference type="Gene3D" id="3.40.50.150">
    <property type="entry name" value="Vaccinia Virus protein VP39"/>
    <property type="match status" value="1"/>
</dbReference>
<keyword evidence="2" id="KW-0808">Transferase</keyword>
<dbReference type="GO" id="GO:0008171">
    <property type="term" value="F:O-methyltransferase activity"/>
    <property type="evidence" value="ECO:0007669"/>
    <property type="project" value="InterPro"/>
</dbReference>
<dbReference type="GO" id="GO:0032259">
    <property type="term" value="P:methylation"/>
    <property type="evidence" value="ECO:0007669"/>
    <property type="project" value="UniProtKB-KW"/>
</dbReference>
<name>A0A9W5S393_9BACL</name>
<dbReference type="PANTHER" id="PTHR10509:SF14">
    <property type="entry name" value="CAFFEOYL-COA O-METHYLTRANSFERASE 3-RELATED"/>
    <property type="match status" value="1"/>
</dbReference>